<dbReference type="EMBL" id="CP002507">
    <property type="protein sequence ID" value="ADW76640.1"/>
    <property type="molecule type" value="Genomic_DNA"/>
</dbReference>
<feature type="coiled-coil region" evidence="1">
    <location>
        <begin position="6"/>
        <end position="33"/>
    </location>
</feature>
<gene>
    <name evidence="2" type="ordered locus">Rahaq_5066</name>
</gene>
<dbReference type="Proteomes" id="UP000007257">
    <property type="component" value="Plasmid pRAHAQ02"/>
</dbReference>
<organism evidence="2 3">
    <name type="scientific">Rahnella sp. (strain Y9602)</name>
    <dbReference type="NCBI Taxonomy" id="2703885"/>
    <lineage>
        <taxon>Bacteria</taxon>
        <taxon>Pseudomonadati</taxon>
        <taxon>Pseudomonadota</taxon>
        <taxon>Gammaproteobacteria</taxon>
        <taxon>Enterobacterales</taxon>
        <taxon>Yersiniaceae</taxon>
        <taxon>Rahnella</taxon>
    </lineage>
</organism>
<name>A0A0H3FIP8_RAHSY</name>
<protein>
    <submittedName>
        <fullName evidence="2">Uncharacterized protein</fullName>
    </submittedName>
</protein>
<sequence>MNYQGNEALRADVAQLANTMFELRERLRALESTWFWNSEELSQRLAGQIISQVNIRFLDIYQQVNELDHAFRD</sequence>
<keyword evidence="1" id="KW-0175">Coiled coil</keyword>
<dbReference type="HOGENOM" id="CLU_184344_1_0_6"/>
<evidence type="ECO:0000313" key="3">
    <source>
        <dbReference type="Proteomes" id="UP000007257"/>
    </source>
</evidence>
<accession>A0A0H3FIP8</accession>
<evidence type="ECO:0000256" key="1">
    <source>
        <dbReference type="SAM" id="Coils"/>
    </source>
</evidence>
<dbReference type="OrthoDB" id="6496501at2"/>
<evidence type="ECO:0000313" key="2">
    <source>
        <dbReference type="EMBL" id="ADW76640.1"/>
    </source>
</evidence>
<reference evidence="3" key="1">
    <citation type="submission" date="2011-01" db="EMBL/GenBank/DDBJ databases">
        <title>Complete sequence of plasmid2 of Rahnella sp. Y9602.</title>
        <authorList>
            <consortium name="US DOE Joint Genome Institute"/>
            <person name="Lucas S."/>
            <person name="Copeland A."/>
            <person name="Lapidus A."/>
            <person name="Cheng J.-F."/>
            <person name="Goodwin L."/>
            <person name="Pitluck S."/>
            <person name="Lu M."/>
            <person name="Detter J.C."/>
            <person name="Han C."/>
            <person name="Tapia R."/>
            <person name="Land M."/>
            <person name="Hauser L."/>
            <person name="Kyrpides N."/>
            <person name="Ivanova N."/>
            <person name="Ovchinnikova G."/>
            <person name="Pagani I."/>
            <person name="Sobecky P.A."/>
            <person name="Martinez R.J."/>
            <person name="Woyke T."/>
        </authorList>
    </citation>
    <scope>NUCLEOTIDE SEQUENCE [LARGE SCALE GENOMIC DNA]</scope>
    <source>
        <strain evidence="3">Y9602</strain>
        <plasmid evidence="3">pRAHAQ02</plasmid>
    </source>
</reference>
<proteinExistence type="predicted"/>
<dbReference type="AlphaFoldDB" id="A0A0H3FIP8"/>
<reference evidence="2 3" key="2">
    <citation type="journal article" date="2012" name="J. Bacteriol.">
        <title>Complete Genome Sequence of Rahnella sp. Strain Y9602, a Gammaproteobacterium Isolate from Metal- and Radionuclide-Contaminated Soil.</title>
        <authorList>
            <person name="Martinez R.J."/>
            <person name="Bruce D."/>
            <person name="Detter C."/>
            <person name="Goodwin L.A."/>
            <person name="Han J."/>
            <person name="Han C.S."/>
            <person name="Held B."/>
            <person name="Land M.L."/>
            <person name="Mikhailova N."/>
            <person name="Nolan M."/>
            <person name="Pennacchio L."/>
            <person name="Pitluck S."/>
            <person name="Tapia R."/>
            <person name="Woyke T."/>
            <person name="Sobecky P.A."/>
        </authorList>
    </citation>
    <scope>NUCLEOTIDE SEQUENCE [LARGE SCALE GENOMIC DNA]</scope>
    <source>
        <strain evidence="2 3">Y9602</strain>
        <plasmid evidence="2 3">pRAHAQ02</plasmid>
    </source>
</reference>
<keyword evidence="2" id="KW-0614">Plasmid</keyword>
<geneLocation type="plasmid" evidence="2 3">
    <name>pRAHAQ02</name>
</geneLocation>
<dbReference type="KEGG" id="rah:Rahaq_5066"/>
<dbReference type="RefSeq" id="WP_013578321.1">
    <property type="nucleotide sequence ID" value="NC_015063.1"/>
</dbReference>